<protein>
    <recommendedName>
        <fullName evidence="1">mRNA capping enzyme C-terminal domain-containing protein</fullName>
    </recommendedName>
</protein>
<proteinExistence type="predicted"/>
<keyword evidence="3" id="KW-1185">Reference proteome</keyword>
<dbReference type="GO" id="GO:0006370">
    <property type="term" value="P:7-methylguanosine mRNA capping"/>
    <property type="evidence" value="ECO:0007669"/>
    <property type="project" value="TreeGrafter"/>
</dbReference>
<evidence type="ECO:0000259" key="1">
    <source>
        <dbReference type="Pfam" id="PF03919"/>
    </source>
</evidence>
<dbReference type="Proteomes" id="UP000027195">
    <property type="component" value="Unassembled WGS sequence"/>
</dbReference>
<evidence type="ECO:0000313" key="3">
    <source>
        <dbReference type="Proteomes" id="UP000027195"/>
    </source>
</evidence>
<evidence type="ECO:0000313" key="2">
    <source>
        <dbReference type="EMBL" id="KDQ18621.1"/>
    </source>
</evidence>
<dbReference type="InterPro" id="IPR013846">
    <property type="entry name" value="mRNA_cap_enzyme_C"/>
</dbReference>
<gene>
    <name evidence="2" type="ORF">BOTBODRAFT_143523</name>
</gene>
<dbReference type="STRING" id="930990.A0A067N4B3"/>
<dbReference type="GO" id="GO:0004484">
    <property type="term" value="F:mRNA guanylyltransferase activity"/>
    <property type="evidence" value="ECO:0007669"/>
    <property type="project" value="TreeGrafter"/>
</dbReference>
<dbReference type="OrthoDB" id="200924at2759"/>
<name>A0A067N4B3_BOTB1</name>
<dbReference type="EMBL" id="KL198021">
    <property type="protein sequence ID" value="KDQ18621.1"/>
    <property type="molecule type" value="Genomic_DNA"/>
</dbReference>
<feature type="domain" description="mRNA capping enzyme C-terminal" evidence="1">
    <location>
        <begin position="59"/>
        <end position="174"/>
    </location>
</feature>
<dbReference type="InterPro" id="IPR051029">
    <property type="entry name" value="mRNA_Capping_Enz/RNA_Phosphat"/>
</dbReference>
<organism evidence="2 3">
    <name type="scientific">Botryobasidium botryosum (strain FD-172 SS1)</name>
    <dbReference type="NCBI Taxonomy" id="930990"/>
    <lineage>
        <taxon>Eukaryota</taxon>
        <taxon>Fungi</taxon>
        <taxon>Dikarya</taxon>
        <taxon>Basidiomycota</taxon>
        <taxon>Agaricomycotina</taxon>
        <taxon>Agaricomycetes</taxon>
        <taxon>Cantharellales</taxon>
        <taxon>Botryobasidiaceae</taxon>
        <taxon>Botryobasidium</taxon>
    </lineage>
</organism>
<dbReference type="Pfam" id="PF03919">
    <property type="entry name" value="mRNA_cap_C"/>
    <property type="match status" value="1"/>
</dbReference>
<dbReference type="HOGENOM" id="CLU_1440836_0_0_1"/>
<dbReference type="PANTHER" id="PTHR10367">
    <property type="entry name" value="MRNA-CAPPING ENZYME"/>
    <property type="match status" value="1"/>
</dbReference>
<dbReference type="AlphaFoldDB" id="A0A067N4B3"/>
<dbReference type="InterPro" id="IPR012340">
    <property type="entry name" value="NA-bd_OB-fold"/>
</dbReference>
<dbReference type="Gene3D" id="2.40.50.140">
    <property type="entry name" value="Nucleic acid-binding proteins"/>
    <property type="match status" value="1"/>
</dbReference>
<dbReference type="SUPFAM" id="SSF50249">
    <property type="entry name" value="Nucleic acid-binding proteins"/>
    <property type="match status" value="1"/>
</dbReference>
<dbReference type="PANTHER" id="PTHR10367:SF17">
    <property type="entry name" value="MRNA-CAPPING ENZYME"/>
    <property type="match status" value="1"/>
</dbReference>
<accession>A0A067N4B3</accession>
<dbReference type="InParanoid" id="A0A067N4B3"/>
<sequence>MWFVHFQSGCASYVFVPISALPFHQHIIKQSRAQAPEASTLERAWSPTSRLKWNLPSQNNVDFRLELRFPPSRERPEEPELQSKHAFLLYVWQGDSRASRGGKEAKYKYFDYMHVGDEKWERMKESGDQYDGRIIEATWDKAEQNWKFLYFRDKEKKHADHASVVEKIQDGVEEDAVCPFLSSASMKL</sequence>
<reference evidence="3" key="1">
    <citation type="journal article" date="2014" name="Proc. Natl. Acad. Sci. U.S.A.">
        <title>Extensive sampling of basidiomycete genomes demonstrates inadequacy of the white-rot/brown-rot paradigm for wood decay fungi.</title>
        <authorList>
            <person name="Riley R."/>
            <person name="Salamov A.A."/>
            <person name="Brown D.W."/>
            <person name="Nagy L.G."/>
            <person name="Floudas D."/>
            <person name="Held B.W."/>
            <person name="Levasseur A."/>
            <person name="Lombard V."/>
            <person name="Morin E."/>
            <person name="Otillar R."/>
            <person name="Lindquist E.A."/>
            <person name="Sun H."/>
            <person name="LaButti K.M."/>
            <person name="Schmutz J."/>
            <person name="Jabbour D."/>
            <person name="Luo H."/>
            <person name="Baker S.E."/>
            <person name="Pisabarro A.G."/>
            <person name="Walton J.D."/>
            <person name="Blanchette R.A."/>
            <person name="Henrissat B."/>
            <person name="Martin F."/>
            <person name="Cullen D."/>
            <person name="Hibbett D.S."/>
            <person name="Grigoriev I.V."/>
        </authorList>
    </citation>
    <scope>NUCLEOTIDE SEQUENCE [LARGE SCALE GENOMIC DNA]</scope>
    <source>
        <strain evidence="3">FD-172 SS1</strain>
    </source>
</reference>